<dbReference type="EMBL" id="BGPR01004889">
    <property type="protein sequence ID" value="GBN04501.1"/>
    <property type="molecule type" value="Genomic_DNA"/>
</dbReference>
<dbReference type="Proteomes" id="UP000499080">
    <property type="component" value="Unassembled WGS sequence"/>
</dbReference>
<evidence type="ECO:0000313" key="2">
    <source>
        <dbReference type="Proteomes" id="UP000499080"/>
    </source>
</evidence>
<protein>
    <submittedName>
        <fullName evidence="1">Uncharacterized protein</fullName>
    </submittedName>
</protein>
<proteinExistence type="predicted"/>
<sequence>MRPKTVWQSKSSVLWKIERNSSWNNMVKEDDEYKITDGEYENDENGETRNRRLSCMGTLHFFSVKAGLISLRIRRPCFRDLDLTNGCSTIPAIGDTLLARTSGSMFHLNWPIGGGSTRTWPLKTEKKH</sequence>
<keyword evidence="2" id="KW-1185">Reference proteome</keyword>
<evidence type="ECO:0000313" key="1">
    <source>
        <dbReference type="EMBL" id="GBN04501.1"/>
    </source>
</evidence>
<name>A0A4Y2KQ47_ARAVE</name>
<gene>
    <name evidence="1" type="ORF">AVEN_74064_1</name>
</gene>
<organism evidence="1 2">
    <name type="scientific">Araneus ventricosus</name>
    <name type="common">Orbweaver spider</name>
    <name type="synonym">Epeira ventricosa</name>
    <dbReference type="NCBI Taxonomy" id="182803"/>
    <lineage>
        <taxon>Eukaryota</taxon>
        <taxon>Metazoa</taxon>
        <taxon>Ecdysozoa</taxon>
        <taxon>Arthropoda</taxon>
        <taxon>Chelicerata</taxon>
        <taxon>Arachnida</taxon>
        <taxon>Araneae</taxon>
        <taxon>Araneomorphae</taxon>
        <taxon>Entelegynae</taxon>
        <taxon>Araneoidea</taxon>
        <taxon>Araneidae</taxon>
        <taxon>Araneus</taxon>
    </lineage>
</organism>
<dbReference type="AlphaFoldDB" id="A0A4Y2KQ47"/>
<comment type="caution">
    <text evidence="1">The sequence shown here is derived from an EMBL/GenBank/DDBJ whole genome shotgun (WGS) entry which is preliminary data.</text>
</comment>
<accession>A0A4Y2KQ47</accession>
<reference evidence="1 2" key="1">
    <citation type="journal article" date="2019" name="Sci. Rep.">
        <title>Orb-weaving spider Araneus ventricosus genome elucidates the spidroin gene catalogue.</title>
        <authorList>
            <person name="Kono N."/>
            <person name="Nakamura H."/>
            <person name="Ohtoshi R."/>
            <person name="Moran D.A.P."/>
            <person name="Shinohara A."/>
            <person name="Yoshida Y."/>
            <person name="Fujiwara M."/>
            <person name="Mori M."/>
            <person name="Tomita M."/>
            <person name="Arakawa K."/>
        </authorList>
    </citation>
    <scope>NUCLEOTIDE SEQUENCE [LARGE SCALE GENOMIC DNA]</scope>
</reference>